<reference evidence="2 3" key="1">
    <citation type="submission" date="2019-03" db="EMBL/GenBank/DDBJ databases">
        <title>Complete genome sequence of Spiroplasma gladiatoris TG-1 (DSM 22552).</title>
        <authorList>
            <person name="Lin Y.-C."/>
            <person name="Chou L."/>
            <person name="Kuo C.-H."/>
        </authorList>
    </citation>
    <scope>NUCLEOTIDE SEQUENCE [LARGE SCALE GENOMIC DNA]</scope>
    <source>
        <strain evidence="2 3">TG-1</strain>
    </source>
</reference>
<keyword evidence="3" id="KW-1185">Reference proteome</keyword>
<protein>
    <submittedName>
        <fullName evidence="2">Uncharacterized protein</fullName>
    </submittedName>
</protein>
<feature type="transmembrane region" description="Helical" evidence="1">
    <location>
        <begin position="22"/>
        <end position="44"/>
    </location>
</feature>
<organism evidence="2 3">
    <name type="scientific">Spiroplasma gladiatoris</name>
    <dbReference type="NCBI Taxonomy" id="2143"/>
    <lineage>
        <taxon>Bacteria</taxon>
        <taxon>Bacillati</taxon>
        <taxon>Mycoplasmatota</taxon>
        <taxon>Mollicutes</taxon>
        <taxon>Entomoplasmatales</taxon>
        <taxon>Spiroplasmataceae</taxon>
        <taxon>Spiroplasma</taxon>
    </lineage>
</organism>
<keyword evidence="1" id="KW-1133">Transmembrane helix</keyword>
<dbReference type="KEGG" id="sgq:SGLAD_v1c08360"/>
<dbReference type="Proteomes" id="UP000294309">
    <property type="component" value="Chromosome"/>
</dbReference>
<feature type="transmembrane region" description="Helical" evidence="1">
    <location>
        <begin position="137"/>
        <end position="160"/>
    </location>
</feature>
<feature type="transmembrane region" description="Helical" evidence="1">
    <location>
        <begin position="172"/>
        <end position="192"/>
    </location>
</feature>
<dbReference type="RefSeq" id="WP_134297960.1">
    <property type="nucleotide sequence ID" value="NZ_CP038013.1"/>
</dbReference>
<keyword evidence="1" id="KW-0812">Transmembrane</keyword>
<accession>A0A4P7AHV5</accession>
<evidence type="ECO:0000313" key="2">
    <source>
        <dbReference type="EMBL" id="QBQ08035.1"/>
    </source>
</evidence>
<dbReference type="AlphaFoldDB" id="A0A4P7AHV5"/>
<proteinExistence type="predicted"/>
<evidence type="ECO:0000313" key="3">
    <source>
        <dbReference type="Proteomes" id="UP000294309"/>
    </source>
</evidence>
<dbReference type="OrthoDB" id="389450at2"/>
<gene>
    <name evidence="2" type="ORF">SGLAD_v1c08360</name>
</gene>
<dbReference type="EMBL" id="CP038013">
    <property type="protein sequence ID" value="QBQ08035.1"/>
    <property type="molecule type" value="Genomic_DNA"/>
</dbReference>
<sequence length="236" mass="27192">MKMSIPGIWNDQLGFIPMWCKIIVIIGLCFALIAIGLCLLIFILKTISLASKTKKTKSLNVFEKAMISLGYEKSKVIFGAKKRYNSNFNYDFKNNELHLAQKYDDSDSTKSLKKITSDVANLANEKDTKTSIYSKSIYCNFLFSFGIAIIVLTNIVANFISPGYQSYFIGEVYVLMIVIGFILMFVAWFWWVNIFIKFNKYIDNFIKPTIEKEDYKKIKFIFILESLIPLTTNTLI</sequence>
<name>A0A4P7AHV5_9MOLU</name>
<keyword evidence="1" id="KW-0472">Membrane</keyword>
<evidence type="ECO:0000256" key="1">
    <source>
        <dbReference type="SAM" id="Phobius"/>
    </source>
</evidence>